<evidence type="ECO:0000256" key="1">
    <source>
        <dbReference type="ARBA" id="ARBA00001933"/>
    </source>
</evidence>
<dbReference type="PANTHER" id="PTHR30244">
    <property type="entry name" value="TRANSAMINASE"/>
    <property type="match status" value="1"/>
</dbReference>
<evidence type="ECO:0000313" key="6">
    <source>
        <dbReference type="EMBL" id="TCB95930.1"/>
    </source>
</evidence>
<protein>
    <submittedName>
        <fullName evidence="6">Aminotransferase class I/II-fold pyridoxal phosphate-dependent enzyme</fullName>
    </submittedName>
</protein>
<dbReference type="Pfam" id="PF01041">
    <property type="entry name" value="DegT_DnrJ_EryC1"/>
    <property type="match status" value="1"/>
</dbReference>
<dbReference type="AlphaFoldDB" id="A0A4R0GF84"/>
<evidence type="ECO:0000256" key="4">
    <source>
        <dbReference type="RuleBase" id="RU004508"/>
    </source>
</evidence>
<dbReference type="OrthoDB" id="5342089at2"/>
<dbReference type="Gene3D" id="3.40.640.10">
    <property type="entry name" value="Type I PLP-dependent aspartate aminotransferase-like (Major domain)"/>
    <property type="match status" value="1"/>
</dbReference>
<keyword evidence="6" id="KW-0032">Aminotransferase</keyword>
<organism evidence="6 7">
    <name type="scientific">Micromonospora zingiberis</name>
    <dbReference type="NCBI Taxonomy" id="2053011"/>
    <lineage>
        <taxon>Bacteria</taxon>
        <taxon>Bacillati</taxon>
        <taxon>Actinomycetota</taxon>
        <taxon>Actinomycetes</taxon>
        <taxon>Micromonosporales</taxon>
        <taxon>Micromonosporaceae</taxon>
        <taxon>Micromonospora</taxon>
    </lineage>
</organism>
<dbReference type="SUPFAM" id="SSF53383">
    <property type="entry name" value="PLP-dependent transferases"/>
    <property type="match status" value="1"/>
</dbReference>
<evidence type="ECO:0000313" key="7">
    <source>
        <dbReference type="Proteomes" id="UP000292274"/>
    </source>
</evidence>
<proteinExistence type="inferred from homology"/>
<dbReference type="PANTHER" id="PTHR30244:SF34">
    <property type="entry name" value="DTDP-4-AMINO-4,6-DIDEOXYGALACTOSE TRANSAMINASE"/>
    <property type="match status" value="1"/>
</dbReference>
<dbReference type="Proteomes" id="UP000292274">
    <property type="component" value="Unassembled WGS sequence"/>
</dbReference>
<name>A0A4R0GF84_9ACTN</name>
<dbReference type="PIRSF" id="PIRSF000390">
    <property type="entry name" value="PLP_StrS"/>
    <property type="match status" value="1"/>
</dbReference>
<evidence type="ECO:0000256" key="3">
    <source>
        <dbReference type="PIRSR" id="PIRSR000390-2"/>
    </source>
</evidence>
<dbReference type="InterPro" id="IPR015422">
    <property type="entry name" value="PyrdxlP-dep_Trfase_small"/>
</dbReference>
<feature type="region of interest" description="Disordered" evidence="5">
    <location>
        <begin position="1"/>
        <end position="37"/>
    </location>
</feature>
<dbReference type="EMBL" id="SJJR01000011">
    <property type="protein sequence ID" value="TCB95930.1"/>
    <property type="molecule type" value="Genomic_DNA"/>
</dbReference>
<dbReference type="Gene3D" id="3.90.1150.10">
    <property type="entry name" value="Aspartate Aminotransferase, domain 1"/>
    <property type="match status" value="1"/>
</dbReference>
<evidence type="ECO:0000256" key="2">
    <source>
        <dbReference type="PIRSR" id="PIRSR000390-1"/>
    </source>
</evidence>
<dbReference type="InterPro" id="IPR000653">
    <property type="entry name" value="DegT/StrS_aminotransferase"/>
</dbReference>
<dbReference type="GO" id="GO:0000271">
    <property type="term" value="P:polysaccharide biosynthetic process"/>
    <property type="evidence" value="ECO:0007669"/>
    <property type="project" value="TreeGrafter"/>
</dbReference>
<gene>
    <name evidence="6" type="ORF">E0H26_17350</name>
</gene>
<comment type="similarity">
    <text evidence="4">Belongs to the DegT/DnrJ/EryC1 family.</text>
</comment>
<evidence type="ECO:0000256" key="5">
    <source>
        <dbReference type="SAM" id="MobiDB-lite"/>
    </source>
</evidence>
<comment type="caution">
    <text evidence="6">The sequence shown here is derived from an EMBL/GenBank/DDBJ whole genome shotgun (WGS) entry which is preliminary data.</text>
</comment>
<reference evidence="6 7" key="1">
    <citation type="submission" date="2019-02" db="EMBL/GenBank/DDBJ databases">
        <title>Jishengella sp. nov., isolated from a root of Zingiber montanum.</title>
        <authorList>
            <person name="Kuncharoen N."/>
            <person name="Kudo T."/>
            <person name="Masahiro Y."/>
            <person name="Ohkuma M."/>
            <person name="Tanasupawat S."/>
        </authorList>
    </citation>
    <scope>NUCLEOTIDE SEQUENCE [LARGE SCALE GENOMIC DNA]</scope>
    <source>
        <strain evidence="6 7">PLAI 1-1</strain>
    </source>
</reference>
<feature type="active site" description="Proton acceptor" evidence="2">
    <location>
        <position position="225"/>
    </location>
</feature>
<accession>A0A4R0GF84</accession>
<dbReference type="InterPro" id="IPR015421">
    <property type="entry name" value="PyrdxlP-dep_Trfase_major"/>
</dbReference>
<dbReference type="GO" id="GO:0008483">
    <property type="term" value="F:transaminase activity"/>
    <property type="evidence" value="ECO:0007669"/>
    <property type="project" value="UniProtKB-KW"/>
</dbReference>
<feature type="modified residue" description="N6-(pyridoxal phosphate)lysine" evidence="3">
    <location>
        <position position="225"/>
    </location>
</feature>
<dbReference type="CDD" id="cd00616">
    <property type="entry name" value="AHBA_syn"/>
    <property type="match status" value="1"/>
</dbReference>
<keyword evidence="3 4" id="KW-0663">Pyridoxal phosphate</keyword>
<sequence length="410" mass="43313">MVLRRTVRSCRQSRGGPLTHLSGNLSPPNPRERTSAPPVIHLSAPDVGPLEESYLVSALRSGWVAPVGPELAAFEREIADRVGVAHAVALSSGTAALHLGLLALGVGPAHVVVVPTLTFVATANAVSYTGARPVFVDCDPATGNIDVALLAPLLEQLRSSGRQVGAVLPVDIFGSCADYSALLPICAAAGVPVVEDAAEALGAVHRGRPAGSFGHAAVLSFNGNKIITTSGGGMLLSDDGVLAERVRYLSTQARLPLPHYEHPEVGYNYRLSNLLAAVGRAQLRRLDHMVTRRRQLRKLYADLFAAVPGVRLLAHSDDLSNCWLTCIVVDPEAAGWRARDLADHLAARGIETRPIWKPLHLQPAYAGAEALVTGAAQHLFENGLALPSGSVLTEHQRATVLTAITAFLDN</sequence>
<comment type="cofactor">
    <cofactor evidence="1">
        <name>pyridoxal 5'-phosphate</name>
        <dbReference type="ChEBI" id="CHEBI:597326"/>
    </cofactor>
</comment>
<keyword evidence="7" id="KW-1185">Reference proteome</keyword>
<keyword evidence="6" id="KW-0808">Transferase</keyword>
<dbReference type="InterPro" id="IPR015424">
    <property type="entry name" value="PyrdxlP-dep_Trfase"/>
</dbReference>
<dbReference type="GO" id="GO:0030170">
    <property type="term" value="F:pyridoxal phosphate binding"/>
    <property type="evidence" value="ECO:0007669"/>
    <property type="project" value="TreeGrafter"/>
</dbReference>